<feature type="compositionally biased region" description="Basic and acidic residues" evidence="3">
    <location>
        <begin position="1358"/>
        <end position="1370"/>
    </location>
</feature>
<dbReference type="GO" id="GO:0051017">
    <property type="term" value="P:actin filament bundle assembly"/>
    <property type="evidence" value="ECO:0007669"/>
    <property type="project" value="TreeGrafter"/>
</dbReference>
<evidence type="ECO:0000256" key="1">
    <source>
        <dbReference type="ARBA" id="ARBA00037935"/>
    </source>
</evidence>
<evidence type="ECO:0000256" key="2">
    <source>
        <dbReference type="SAM" id="Coils"/>
    </source>
</evidence>
<dbReference type="GO" id="GO:1903475">
    <property type="term" value="P:mitotic actomyosin contractile ring assembly"/>
    <property type="evidence" value="ECO:0007669"/>
    <property type="project" value="TreeGrafter"/>
</dbReference>
<dbReference type="GO" id="GO:0015629">
    <property type="term" value="C:actin cytoskeleton"/>
    <property type="evidence" value="ECO:0007669"/>
    <property type="project" value="UniProtKB-ARBA"/>
</dbReference>
<feature type="compositionally biased region" description="Low complexity" evidence="3">
    <location>
        <begin position="155"/>
        <end position="166"/>
    </location>
</feature>
<feature type="compositionally biased region" description="Polar residues" evidence="3">
    <location>
        <begin position="172"/>
        <end position="189"/>
    </location>
</feature>
<dbReference type="Pfam" id="PF02181">
    <property type="entry name" value="FH2"/>
    <property type="match status" value="1"/>
</dbReference>
<dbReference type="PANTHER" id="PTHR47102">
    <property type="entry name" value="PROTEIN BNI1"/>
    <property type="match status" value="1"/>
</dbReference>
<dbReference type="HOGENOM" id="CLU_000718_1_0_1"/>
<protein>
    <recommendedName>
        <fullName evidence="8">Cytokinesis protein sepA</fullName>
    </recommendedName>
</protein>
<dbReference type="Gene3D" id="6.10.30.50">
    <property type="match status" value="1"/>
</dbReference>
<dbReference type="InterPro" id="IPR051661">
    <property type="entry name" value="Actin_filament_regulator"/>
</dbReference>
<feature type="compositionally biased region" description="Low complexity" evidence="3">
    <location>
        <begin position="108"/>
        <end position="136"/>
    </location>
</feature>
<feature type="region of interest" description="Disordered" evidence="3">
    <location>
        <begin position="1"/>
        <end position="72"/>
    </location>
</feature>
<feature type="region of interest" description="Disordered" evidence="3">
    <location>
        <begin position="1289"/>
        <end position="1370"/>
    </location>
</feature>
<feature type="region of interest" description="Disordered" evidence="3">
    <location>
        <begin position="84"/>
        <end position="201"/>
    </location>
</feature>
<dbReference type="Proteomes" id="UP000054279">
    <property type="component" value="Unassembled WGS sequence"/>
</dbReference>
<dbReference type="InterPro" id="IPR011989">
    <property type="entry name" value="ARM-like"/>
</dbReference>
<dbReference type="Pfam" id="PF06367">
    <property type="entry name" value="Drf_FH3"/>
    <property type="match status" value="1"/>
</dbReference>
<evidence type="ECO:0000256" key="3">
    <source>
        <dbReference type="SAM" id="MobiDB-lite"/>
    </source>
</evidence>
<reference evidence="6 7" key="1">
    <citation type="submission" date="2014-06" db="EMBL/GenBank/DDBJ databases">
        <title>Evolutionary Origins and Diversification of the Mycorrhizal Mutualists.</title>
        <authorList>
            <consortium name="DOE Joint Genome Institute"/>
            <consortium name="Mycorrhizal Genomics Consortium"/>
            <person name="Kohler A."/>
            <person name="Kuo A."/>
            <person name="Nagy L.G."/>
            <person name="Floudas D."/>
            <person name="Copeland A."/>
            <person name="Barry K.W."/>
            <person name="Cichocki N."/>
            <person name="Veneault-Fourrey C."/>
            <person name="LaButti K."/>
            <person name="Lindquist E.A."/>
            <person name="Lipzen A."/>
            <person name="Lundell T."/>
            <person name="Morin E."/>
            <person name="Murat C."/>
            <person name="Riley R."/>
            <person name="Ohm R."/>
            <person name="Sun H."/>
            <person name="Tunlid A."/>
            <person name="Henrissat B."/>
            <person name="Grigoriev I.V."/>
            <person name="Hibbett D.S."/>
            <person name="Martin F."/>
        </authorList>
    </citation>
    <scope>NUCLEOTIDE SEQUENCE [LARGE SCALE GENOMIC DNA]</scope>
    <source>
        <strain evidence="6 7">SS14</strain>
    </source>
</reference>
<gene>
    <name evidence="6" type="ORF">M422DRAFT_177632</name>
</gene>
<feature type="compositionally biased region" description="Acidic residues" evidence="3">
    <location>
        <begin position="1319"/>
        <end position="1331"/>
    </location>
</feature>
<feature type="compositionally biased region" description="Basic and acidic residues" evidence="3">
    <location>
        <begin position="274"/>
        <end position="289"/>
    </location>
</feature>
<dbReference type="SMART" id="SM01139">
    <property type="entry name" value="Drf_FH3"/>
    <property type="match status" value="1"/>
</dbReference>
<dbReference type="GO" id="GO:0031267">
    <property type="term" value="F:small GTPase binding"/>
    <property type="evidence" value="ECO:0007669"/>
    <property type="project" value="InterPro"/>
</dbReference>
<feature type="compositionally biased region" description="Low complexity" evidence="3">
    <location>
        <begin position="1337"/>
        <end position="1348"/>
    </location>
</feature>
<organism evidence="6 7">
    <name type="scientific">Sphaerobolus stellatus (strain SS14)</name>
    <dbReference type="NCBI Taxonomy" id="990650"/>
    <lineage>
        <taxon>Eukaryota</taxon>
        <taxon>Fungi</taxon>
        <taxon>Dikarya</taxon>
        <taxon>Basidiomycota</taxon>
        <taxon>Agaricomycotina</taxon>
        <taxon>Agaricomycetes</taxon>
        <taxon>Phallomycetidae</taxon>
        <taxon>Geastrales</taxon>
        <taxon>Sphaerobolaceae</taxon>
        <taxon>Sphaerobolus</taxon>
    </lineage>
</organism>
<dbReference type="InterPro" id="IPR010472">
    <property type="entry name" value="FH3_dom"/>
</dbReference>
<feature type="compositionally biased region" description="Polar residues" evidence="3">
    <location>
        <begin position="88"/>
        <end position="107"/>
    </location>
</feature>
<dbReference type="Gene3D" id="1.10.238.150">
    <property type="entry name" value="Formin, FH3 diaphanous domain"/>
    <property type="match status" value="1"/>
</dbReference>
<sequence length="1370" mass="152575">METLFGRKKSRPRQSSVSGQDLDERSVPYDRTLPAARSPIPVGTVSQALRSPGGHAISAPITNPTLTSTGTELNKTAMLRRRQEREQNYGSVGNSDAQSYRSGSPNTSARSSEVSLSASSIPAYTTTTTRQRNNNNEGSAPAPRSPAMSDFGQIPPGATTPATPGGRYPPFSATTTTSYRPSSISTNRSAPDRSSRYTASGDSSLASVEALLHLPNLHLHHRHSSSFDESQFPRPETDEEIEVLFERVQARLGINDASNITIEQKWQIVHQDEMARSREARKKQNDIKRQTATGQPVTQVVTKDSPSWYLKKFMDMSVTPKHVQSLAVSLRTLPIAWVREFVSLQGLSVLGQALATISRKGNARRDSEIALELEIVRCIRTILNCAGNAVEVLNSQTIVNMICSLNSPNVQTRKVLTEILIFLCYHNEGALINDIHAGLEALSHANNEIGTYDYWFKSLDATLSGRGKMGSLVGASEEVRKAGTVDASLNDYALNNTILIVGLVVECDDLDLRIHHRTNMEAAGVRRIFDRLAEFDSSQINRQLKNWETFAAEDNQRLLELYDQQVLKNVRDPEEVFRAIEKKVAGTKANDYFLSAMRHLLLIRGEDEEQAKYYQLLDSLVSSIVLDRNPNFAGGLSSITGVSVARLFAQMGDQERAKQIEDEAKVLRARVVELEQDREDMAVRLAQSADGLVGNLQSRVQSLEDKLRVSRQATESLKSQIRDEEKEFNDHIQQLEVQITELFKMLREGRAIPSSSFPPSSAPPPPPPPPPFPRSAFSSPALSANSSGRPSPALGAFGQLLSNSRKDIAITPATKMKQLQWDKLPMQSVGKTLWGDGSAEQEKEWVKKLQVDGVWKEMEEDFKAKQLVINLMAKQKQAELKSVLDPQTKKRVEITIQRVRNLEPEQIAKKILQCDPELCTQVFLTGLKSVLPSPEQIGKLNVYRNAAPEELMTLHTADRLMVQLIKIERLGPRIEGMLYRTNFEETIEVLDDGAKKLSEAGQALQNASKFKELMNLILLIGNYMNSTGVKGGAFGFRVSSINKLVDTKSVNNTTLLHFLERTVVKHFPEMESFLDELAKPSEAYRVNLQDVRKDLHEIREGLASIRKELQEHFSDVDALSPDDTYAKRMWRFVGEAKERVDDLVDEVNLADTTFTEVVRYYGEDEKNMSSSEFYGIFKTFVTSYRKCKADNQTYAEERAAVEKRKQQQEAFKASKMKAAETVAATTGEDATQQTAALDNLIKMLSDGDNIAGKRLRRRAPPRTPGPLALPLAGEANAVDIAKDMLAQLRSDGFEPKEPTSPRLLPRRRTRTRMKRGSEDDQLLEMAAEYDDASSAGPFSPTPSTTTFEISEELPAEGRPPDGPEKEEEKS</sequence>
<proteinExistence type="inferred from homology"/>
<evidence type="ECO:0000313" key="7">
    <source>
        <dbReference type="Proteomes" id="UP000054279"/>
    </source>
</evidence>
<dbReference type="InterPro" id="IPR015425">
    <property type="entry name" value="FH2_Formin"/>
</dbReference>
<name>A0A0C9VJT9_SPHS4</name>
<evidence type="ECO:0008006" key="8">
    <source>
        <dbReference type="Google" id="ProtNLM"/>
    </source>
</evidence>
<dbReference type="InterPro" id="IPR042201">
    <property type="entry name" value="FH2_Formin_sf"/>
</dbReference>
<keyword evidence="2" id="KW-0175">Coiled coil</keyword>
<dbReference type="GO" id="GO:0043332">
    <property type="term" value="C:mating projection tip"/>
    <property type="evidence" value="ECO:0007669"/>
    <property type="project" value="TreeGrafter"/>
</dbReference>
<dbReference type="OrthoDB" id="1104827at2759"/>
<dbReference type="InterPro" id="IPR010473">
    <property type="entry name" value="GTPase-bd"/>
</dbReference>
<dbReference type="EMBL" id="KN837167">
    <property type="protein sequence ID" value="KIJ37716.1"/>
    <property type="molecule type" value="Genomic_DNA"/>
</dbReference>
<feature type="compositionally biased region" description="Basic residues" evidence="3">
    <location>
        <begin position="1304"/>
        <end position="1314"/>
    </location>
</feature>
<dbReference type="SMART" id="SM00498">
    <property type="entry name" value="FH2"/>
    <property type="match status" value="1"/>
</dbReference>
<dbReference type="GO" id="GO:0051016">
    <property type="term" value="P:barbed-end actin filament capping"/>
    <property type="evidence" value="ECO:0007669"/>
    <property type="project" value="TreeGrafter"/>
</dbReference>
<feature type="region of interest" description="Disordered" evidence="3">
    <location>
        <begin position="274"/>
        <end position="298"/>
    </location>
</feature>
<dbReference type="GO" id="GO:0032153">
    <property type="term" value="C:cell division site"/>
    <property type="evidence" value="ECO:0007669"/>
    <property type="project" value="UniProtKB-ARBA"/>
</dbReference>
<keyword evidence="7" id="KW-1185">Reference proteome</keyword>
<feature type="compositionally biased region" description="Polar residues" evidence="3">
    <location>
        <begin position="60"/>
        <end position="72"/>
    </location>
</feature>
<dbReference type="PANTHER" id="PTHR47102:SF2">
    <property type="entry name" value="PROTEIN BNI1"/>
    <property type="match status" value="1"/>
</dbReference>
<dbReference type="PROSITE" id="PS51232">
    <property type="entry name" value="GBD_FH3"/>
    <property type="match status" value="1"/>
</dbReference>
<feature type="region of interest" description="Disordered" evidence="3">
    <location>
        <begin position="751"/>
        <end position="790"/>
    </location>
</feature>
<feature type="compositionally biased region" description="Basic residues" evidence="3">
    <location>
        <begin position="1"/>
        <end position="12"/>
    </location>
</feature>
<accession>A0A0C9VJT9</accession>
<dbReference type="PROSITE" id="PS51444">
    <property type="entry name" value="FH2"/>
    <property type="match status" value="1"/>
</dbReference>
<dbReference type="Gene3D" id="1.20.58.2220">
    <property type="entry name" value="Formin, FH2 domain"/>
    <property type="match status" value="1"/>
</dbReference>
<feature type="compositionally biased region" description="Pro residues" evidence="3">
    <location>
        <begin position="760"/>
        <end position="773"/>
    </location>
</feature>
<dbReference type="GO" id="GO:0003779">
    <property type="term" value="F:actin binding"/>
    <property type="evidence" value="ECO:0007669"/>
    <property type="project" value="InterPro"/>
</dbReference>
<dbReference type="GO" id="GO:0005938">
    <property type="term" value="C:cell cortex"/>
    <property type="evidence" value="ECO:0007669"/>
    <property type="project" value="UniProtKB-ARBA"/>
</dbReference>
<dbReference type="SUPFAM" id="SSF101447">
    <property type="entry name" value="Formin homology 2 domain (FH2 domain)"/>
    <property type="match status" value="1"/>
</dbReference>
<comment type="similarity">
    <text evidence="1">Belongs to the formin homology family. BNI1 subfamily.</text>
</comment>
<dbReference type="SUPFAM" id="SSF48371">
    <property type="entry name" value="ARM repeat"/>
    <property type="match status" value="1"/>
</dbReference>
<evidence type="ECO:0000259" key="5">
    <source>
        <dbReference type="PROSITE" id="PS51444"/>
    </source>
</evidence>
<dbReference type="Pfam" id="PF06371">
    <property type="entry name" value="Drf_GBD"/>
    <property type="match status" value="1"/>
</dbReference>
<feature type="coiled-coil region" evidence="2">
    <location>
        <begin position="657"/>
        <end position="738"/>
    </location>
</feature>
<feature type="domain" description="GBD/FH3" evidence="4">
    <location>
        <begin position="233"/>
        <end position="632"/>
    </location>
</feature>
<evidence type="ECO:0000259" key="4">
    <source>
        <dbReference type="PROSITE" id="PS51232"/>
    </source>
</evidence>
<dbReference type="InterPro" id="IPR016024">
    <property type="entry name" value="ARM-type_fold"/>
</dbReference>
<dbReference type="InterPro" id="IPR014768">
    <property type="entry name" value="GBD/FH3_dom"/>
</dbReference>
<dbReference type="Gene3D" id="1.25.10.10">
    <property type="entry name" value="Leucine-rich Repeat Variant"/>
    <property type="match status" value="1"/>
</dbReference>
<dbReference type="SMART" id="SM01140">
    <property type="entry name" value="Drf_GBD"/>
    <property type="match status" value="1"/>
</dbReference>
<evidence type="ECO:0000313" key="6">
    <source>
        <dbReference type="EMBL" id="KIJ37716.1"/>
    </source>
</evidence>
<feature type="domain" description="FH2" evidence="5">
    <location>
        <begin position="806"/>
        <end position="1210"/>
    </location>
</feature>